<protein>
    <submittedName>
        <fullName evidence="2">Uncharacterized protein LOC108609482</fullName>
    </submittedName>
</protein>
<proteinExistence type="predicted"/>
<evidence type="ECO:0000313" key="2">
    <source>
        <dbReference type="RefSeq" id="XP_017856694.1"/>
    </source>
</evidence>
<evidence type="ECO:0000313" key="1">
    <source>
        <dbReference type="Proteomes" id="UP000694904"/>
    </source>
</evidence>
<dbReference type="GeneID" id="108609482"/>
<gene>
    <name evidence="2" type="primary">LOC108609482</name>
</gene>
<dbReference type="InterPro" id="IPR017850">
    <property type="entry name" value="Alkaline_phosphatase_core_sf"/>
</dbReference>
<keyword evidence="1" id="KW-1185">Reference proteome</keyword>
<reference evidence="1" key="2">
    <citation type="journal article" date="2016" name="G3 (Bethesda)">
        <title>Genome Evolution in Three Species of Cactophilic Drosophila.</title>
        <authorList>
            <person name="Sanchez-Flores A."/>
            <person name="Penazola F."/>
            <person name="Carpinteyro-Ponce J."/>
            <person name="Nazario-Yepiz N."/>
            <person name="Abreu-Goodger C."/>
            <person name="Machado C.A."/>
            <person name="Markow T.A."/>
        </authorList>
    </citation>
    <scope>NUCLEOTIDE SEQUENCE [LARGE SCALE GENOMIC DNA]</scope>
</reference>
<name>A0ABM1NP08_DROAR</name>
<sequence>MFLVYYITNTYDSPMVELESGKMEIKAKTVKIDRIVKHAILNKTDEGEEETVMPQPLYYVDSAQCRMPSVDPFSKDAMEIYKPMVFETCTNDSDLIRPIFDFNRKRYVLRIDESVAAKLLNSSETEYNCYYQEITRYAEHDSYNDLPPRKYFSQHYVVPLHVQGMIVGCSEVANDSNVLQTDAFGFIQHIPTPLAVTVDNAKAARRKPSVIMFGIDSLSRINLRRTMPKVYKYLTRKGWYEMQGYNKVADNTFPNLMAILSGYSPDTAKEKVCDTNYHGCFDKFPFIWKYLKNVGYLTAYAEDSTGMNTFNYLKPGFLTQPTDYYYRPLLKAFDGEMKTWKCEKCSLTYCIGRRIHSSYVYDYAKEFTRRYVSERPIWGLFWSSSFSHDDSMMPSMMEDFVLQYLLDFEADRVFDESIVIFFSDHGARYGKLMNLASAYLEERLPMMFIYLPPWFRKQYPEYAKALKINRNRLTSNFDLHNTLKHIAELGGGSNSPPLPKANDCPSCQSLFYPVNAVRNCSEAGIPEHYCTCKPYKTINYDWSDRIAGRVIERMNDYLWAKNLSSLCHNLTLDYIHTTQFKIGLEHDFHGELPQTETNVYRTKFKVNQNSADFFATVVYNNVTNSVDVDVESISRTNSYEEDSTCIQDKIAKLYCICFSDLKS</sequence>
<dbReference type="RefSeq" id="XP_017856694.1">
    <property type="nucleotide sequence ID" value="XM_018001205.1"/>
</dbReference>
<dbReference type="Gene3D" id="3.40.720.10">
    <property type="entry name" value="Alkaline Phosphatase, subunit A"/>
    <property type="match status" value="1"/>
</dbReference>
<dbReference type="Proteomes" id="UP000694904">
    <property type="component" value="Chromosome 2"/>
</dbReference>
<dbReference type="PANTHER" id="PTHR10974">
    <property type="entry name" value="FI08016P-RELATED"/>
    <property type="match status" value="1"/>
</dbReference>
<dbReference type="SUPFAM" id="SSF53649">
    <property type="entry name" value="Alkaline phosphatase-like"/>
    <property type="match status" value="1"/>
</dbReference>
<accession>A0ABM1NP08</accession>
<dbReference type="Pfam" id="PF02995">
    <property type="entry name" value="DUF229"/>
    <property type="match status" value="1"/>
</dbReference>
<dbReference type="PANTHER" id="PTHR10974:SF9">
    <property type="entry name" value="DUF229 DOMAIN CONTAINING PROTEIN-RELATED"/>
    <property type="match status" value="1"/>
</dbReference>
<reference evidence="1" key="1">
    <citation type="journal article" date="1997" name="Nucleic Acids Res.">
        <title>tRNAscan-SE: a program for improved detection of transfer RNA genes in genomic sequence.</title>
        <authorList>
            <person name="Lowe T.M."/>
            <person name="Eddy S.R."/>
        </authorList>
    </citation>
    <scope>NUCLEOTIDE SEQUENCE [LARGE SCALE GENOMIC DNA]</scope>
</reference>
<dbReference type="InterPro" id="IPR004245">
    <property type="entry name" value="DUF229"/>
</dbReference>
<dbReference type="CDD" id="cd16021">
    <property type="entry name" value="ALP_like"/>
    <property type="match status" value="1"/>
</dbReference>
<reference evidence="2" key="3">
    <citation type="submission" date="2025-08" db="UniProtKB">
        <authorList>
            <consortium name="RefSeq"/>
        </authorList>
    </citation>
    <scope>IDENTIFICATION</scope>
    <source>
        <tissue evidence="2">Whole organism</tissue>
    </source>
</reference>
<organism evidence="1 2">
    <name type="scientific">Drosophila arizonae</name>
    <name type="common">Fruit fly</name>
    <dbReference type="NCBI Taxonomy" id="7263"/>
    <lineage>
        <taxon>Eukaryota</taxon>
        <taxon>Metazoa</taxon>
        <taxon>Ecdysozoa</taxon>
        <taxon>Arthropoda</taxon>
        <taxon>Hexapoda</taxon>
        <taxon>Insecta</taxon>
        <taxon>Pterygota</taxon>
        <taxon>Neoptera</taxon>
        <taxon>Endopterygota</taxon>
        <taxon>Diptera</taxon>
        <taxon>Brachycera</taxon>
        <taxon>Muscomorpha</taxon>
        <taxon>Ephydroidea</taxon>
        <taxon>Drosophilidae</taxon>
        <taxon>Drosophila</taxon>
    </lineage>
</organism>